<keyword evidence="7" id="KW-1185">Reference proteome</keyword>
<reference evidence="7" key="1">
    <citation type="submission" date="2016-06" db="EMBL/GenBank/DDBJ databases">
        <authorList>
            <person name="Varghese N."/>
        </authorList>
    </citation>
    <scope>NUCLEOTIDE SEQUENCE [LARGE SCALE GENOMIC DNA]</scope>
    <source>
        <strain evidence="7">DSM 43171</strain>
    </source>
</reference>
<dbReference type="InterPro" id="IPR052032">
    <property type="entry name" value="ATP-dep_AA_Ligase"/>
</dbReference>
<dbReference type="Pfam" id="PF13535">
    <property type="entry name" value="ATP-grasp_4"/>
    <property type="match status" value="1"/>
</dbReference>
<dbReference type="AlphaFoldDB" id="A0A1C5JGW5"/>
<keyword evidence="1" id="KW-0436">Ligase</keyword>
<evidence type="ECO:0000313" key="7">
    <source>
        <dbReference type="Proteomes" id="UP000199408"/>
    </source>
</evidence>
<gene>
    <name evidence="6" type="ORF">GA0070560_13019</name>
</gene>
<evidence type="ECO:0000256" key="3">
    <source>
        <dbReference type="ARBA" id="ARBA00022840"/>
    </source>
</evidence>
<dbReference type="PANTHER" id="PTHR43585">
    <property type="entry name" value="FUMIPYRROLE BIOSYNTHESIS PROTEIN C"/>
    <property type="match status" value="1"/>
</dbReference>
<evidence type="ECO:0000256" key="2">
    <source>
        <dbReference type="ARBA" id="ARBA00022741"/>
    </source>
</evidence>
<name>A0A1C5JGW5_9ACTN</name>
<feature type="domain" description="ATP-grasp" evidence="5">
    <location>
        <begin position="118"/>
        <end position="318"/>
    </location>
</feature>
<dbReference type="InterPro" id="IPR011761">
    <property type="entry name" value="ATP-grasp"/>
</dbReference>
<keyword evidence="3 4" id="KW-0067">ATP-binding</keyword>
<dbReference type="PANTHER" id="PTHR43585:SF2">
    <property type="entry name" value="ATP-GRASP ENZYME FSQD"/>
    <property type="match status" value="1"/>
</dbReference>
<dbReference type="Proteomes" id="UP000199408">
    <property type="component" value="Unassembled WGS sequence"/>
</dbReference>
<evidence type="ECO:0000256" key="4">
    <source>
        <dbReference type="PROSITE-ProRule" id="PRU00409"/>
    </source>
</evidence>
<dbReference type="PROSITE" id="PS50975">
    <property type="entry name" value="ATP_GRASP"/>
    <property type="match status" value="1"/>
</dbReference>
<keyword evidence="2 4" id="KW-0547">Nucleotide-binding</keyword>
<evidence type="ECO:0000313" key="6">
    <source>
        <dbReference type="EMBL" id="SCG69286.1"/>
    </source>
</evidence>
<sequence length="432" mass="46587">MPTNSRTPNRVAIVDVNSAKSQVLAALQQHGTECVHVQSPDPDVVLGQPFDPEGFVGGIQHTGDVGATASALRDYGVSCVIAIGESGVELVAQLNAELGTPGNGLSRPNCRRNKYEMILALRDAGLAHAASILSPDADEVIEWAETTAGYPVVLKPVASCGTDNVVACASREQVRAAHKKIMASTDRFGKANKTVLAQGFLEGDEYYVNTVSRNGRHHVVDIWRYYKRRDLASGSFVYDYDEPLAPQDPDSEKLVAYTRQVLDALEIRNGAAHAEVMLTDSGPVLVECAARPGGAHAPDVLRRCFGTYQMDLLALSVAKPDEFDRLPTGALPLLRGVRSVSLINPKDDGVVPSHELMAEIRALPSHAYTSMWHPEARRLPRTVDAATAPGLVYLVSDDPAEILADYQKLRQIEGDYLYDGGSREVRAAGVPA</sequence>
<dbReference type="NCBIfam" id="NF005543">
    <property type="entry name" value="PRK07206.1"/>
    <property type="match status" value="1"/>
</dbReference>
<dbReference type="EMBL" id="FMDN01000030">
    <property type="protein sequence ID" value="SCG69286.1"/>
    <property type="molecule type" value="Genomic_DNA"/>
</dbReference>
<protein>
    <submittedName>
        <fullName evidence="6">Biotin carboxylase</fullName>
    </submittedName>
</protein>
<dbReference type="SUPFAM" id="SSF56059">
    <property type="entry name" value="Glutathione synthetase ATP-binding domain-like"/>
    <property type="match status" value="1"/>
</dbReference>
<organism evidence="6 7">
    <name type="scientific">Micromonospora halophytica</name>
    <dbReference type="NCBI Taxonomy" id="47864"/>
    <lineage>
        <taxon>Bacteria</taxon>
        <taxon>Bacillati</taxon>
        <taxon>Actinomycetota</taxon>
        <taxon>Actinomycetes</taxon>
        <taxon>Micromonosporales</taxon>
        <taxon>Micromonosporaceae</taxon>
        <taxon>Micromonospora</taxon>
    </lineage>
</organism>
<dbReference type="Gene3D" id="3.30.470.20">
    <property type="entry name" value="ATP-grasp fold, B domain"/>
    <property type="match status" value="1"/>
</dbReference>
<dbReference type="GO" id="GO:0016874">
    <property type="term" value="F:ligase activity"/>
    <property type="evidence" value="ECO:0007669"/>
    <property type="project" value="UniProtKB-KW"/>
</dbReference>
<dbReference type="GO" id="GO:0005524">
    <property type="term" value="F:ATP binding"/>
    <property type="evidence" value="ECO:0007669"/>
    <property type="project" value="UniProtKB-UniRule"/>
</dbReference>
<proteinExistence type="predicted"/>
<dbReference type="OrthoDB" id="24041at2"/>
<accession>A0A1C5JGW5</accession>
<evidence type="ECO:0000256" key="1">
    <source>
        <dbReference type="ARBA" id="ARBA00022598"/>
    </source>
</evidence>
<evidence type="ECO:0000259" key="5">
    <source>
        <dbReference type="PROSITE" id="PS50975"/>
    </source>
</evidence>
<dbReference type="STRING" id="47864.GA0070560_13019"/>
<dbReference type="GO" id="GO:0046872">
    <property type="term" value="F:metal ion binding"/>
    <property type="evidence" value="ECO:0007669"/>
    <property type="project" value="InterPro"/>
</dbReference>